<feature type="transmembrane region" description="Helical" evidence="3">
    <location>
        <begin position="422"/>
        <end position="440"/>
    </location>
</feature>
<dbReference type="InterPro" id="IPR050465">
    <property type="entry name" value="UPF0194_transport"/>
</dbReference>
<feature type="transmembrane region" description="Helical" evidence="3">
    <location>
        <begin position="281"/>
        <end position="301"/>
    </location>
</feature>
<dbReference type="Gene3D" id="2.40.30.170">
    <property type="match status" value="1"/>
</dbReference>
<keyword evidence="5" id="KW-1185">Reference proteome</keyword>
<comment type="subcellular location">
    <subcellularLocation>
        <location evidence="1">Cell envelope</location>
    </subcellularLocation>
</comment>
<evidence type="ECO:0000256" key="3">
    <source>
        <dbReference type="SAM" id="Phobius"/>
    </source>
</evidence>
<comment type="caution">
    <text evidence="4">The sequence shown here is derived from an EMBL/GenBank/DDBJ whole genome shotgun (WGS) entry which is preliminary data.</text>
</comment>
<dbReference type="Proteomes" id="UP001595462">
    <property type="component" value="Unassembled WGS sequence"/>
</dbReference>
<name>A0ABV7ELR9_9GAMM</name>
<reference evidence="5" key="1">
    <citation type="journal article" date="2019" name="Int. J. Syst. Evol. Microbiol.">
        <title>The Global Catalogue of Microorganisms (GCM) 10K type strain sequencing project: providing services to taxonomists for standard genome sequencing and annotation.</title>
        <authorList>
            <consortium name="The Broad Institute Genomics Platform"/>
            <consortium name="The Broad Institute Genome Sequencing Center for Infectious Disease"/>
            <person name="Wu L."/>
            <person name="Ma J."/>
        </authorList>
    </citation>
    <scope>NUCLEOTIDE SEQUENCE [LARGE SCALE GENOMIC DNA]</scope>
    <source>
        <strain evidence="5">KCTC 52640</strain>
    </source>
</reference>
<evidence type="ECO:0000256" key="2">
    <source>
        <dbReference type="ARBA" id="ARBA00023054"/>
    </source>
</evidence>
<evidence type="ECO:0000256" key="1">
    <source>
        <dbReference type="ARBA" id="ARBA00004196"/>
    </source>
</evidence>
<dbReference type="PANTHER" id="PTHR32347:SF23">
    <property type="entry name" value="BLL5650 PROTEIN"/>
    <property type="match status" value="1"/>
</dbReference>
<keyword evidence="3" id="KW-0812">Transmembrane</keyword>
<sequence length="709" mass="79768">MLSVGEPREEAFLLPPLRSDLRLDRGAPDEDGSPMWTLFDPLRHQYFHLHLQGLRLIRHWRAGTSAEDMAEEVSRHGADVDADEVIGMARFMVANSLTVARSPADTQRLQSQHERTRIRWWQWLLHRYLFFRIPLVHPDDFLVRTLPWARPLAGRTARWMLLIIGLVGLWLVARQWEHFAGTFLRFLSWEGALWYGLALMSVKSAHELGHAYVAKHYGCRVPSMGVAFLVMFPMLYTDATDTWRLSNDRHRLRVSLAGVLTEMAIAVLATFAWGLLPDGALRQACFFLATTSWITSLLVNLSPFMRFDGYHALSDFWGIRNLQPRAFALTRWRMREALFAFGEPPPESFRPRRRRLLIAYSTGTWIYRFFLFLGIALLVYHFAFKALGIFLFAVEIGWFIVRPITQEIAAMLGHKWRFNRNVLRTALIAIVLLAALLVPWRGTIGLPAVIEASEHVSMHPPEAARITHVGVVEGQRVAKGDMLVELEKPELLLESKKAEATIKVILARLARRAGSAEDLASEGVLRTQLAESRTRLTGLTQRRDALRIVSPIDGLVVQRADMQAGQWVGTQEELADVVSQHGARVFAYVREQNLARIEKGAQARFIPNDGSHPSVDLRVVSVEDVGTERLPYPVLASTYGGPLPVMAAADGEAPRLDEGVYRVVLETVDDAPAPALRLPGHASVQAPPESIAGRFVRNAASVLIRESGF</sequence>
<feature type="transmembrane region" description="Helical" evidence="3">
    <location>
        <begin position="382"/>
        <end position="401"/>
    </location>
</feature>
<accession>A0ABV7ELR9</accession>
<dbReference type="RefSeq" id="WP_380687888.1">
    <property type="nucleotide sequence ID" value="NZ_JBHRSS010000003.1"/>
</dbReference>
<evidence type="ECO:0000313" key="5">
    <source>
        <dbReference type="Proteomes" id="UP001595462"/>
    </source>
</evidence>
<proteinExistence type="predicted"/>
<dbReference type="SUPFAM" id="SSF111369">
    <property type="entry name" value="HlyD-like secretion proteins"/>
    <property type="match status" value="1"/>
</dbReference>
<keyword evidence="3" id="KW-1133">Transmembrane helix</keyword>
<gene>
    <name evidence="4" type="ORF">ACFOSU_07110</name>
</gene>
<organism evidence="4 5">
    <name type="scientific">Salinisphaera aquimarina</name>
    <dbReference type="NCBI Taxonomy" id="2094031"/>
    <lineage>
        <taxon>Bacteria</taxon>
        <taxon>Pseudomonadati</taxon>
        <taxon>Pseudomonadota</taxon>
        <taxon>Gammaproteobacteria</taxon>
        <taxon>Salinisphaerales</taxon>
        <taxon>Salinisphaeraceae</taxon>
        <taxon>Salinisphaera</taxon>
    </lineage>
</organism>
<evidence type="ECO:0000313" key="4">
    <source>
        <dbReference type="EMBL" id="MFC3103657.1"/>
    </source>
</evidence>
<dbReference type="PANTHER" id="PTHR32347">
    <property type="entry name" value="EFFLUX SYSTEM COMPONENT YKNX-RELATED"/>
    <property type="match status" value="1"/>
</dbReference>
<keyword evidence="3" id="KW-0472">Membrane</keyword>
<protein>
    <submittedName>
        <fullName evidence="4">HlyD family efflux transporter periplasmic adaptor subunit</fullName>
    </submittedName>
</protein>
<keyword evidence="2" id="KW-0175">Coiled coil</keyword>
<feature type="transmembrane region" description="Helical" evidence="3">
    <location>
        <begin position="254"/>
        <end position="275"/>
    </location>
</feature>
<dbReference type="EMBL" id="JBHRSS010000003">
    <property type="protein sequence ID" value="MFC3103657.1"/>
    <property type="molecule type" value="Genomic_DNA"/>
</dbReference>
<dbReference type="Gene3D" id="1.10.287.470">
    <property type="entry name" value="Helix hairpin bin"/>
    <property type="match status" value="1"/>
</dbReference>
<dbReference type="Gene3D" id="2.40.50.100">
    <property type="match status" value="1"/>
</dbReference>
<feature type="transmembrane region" description="Helical" evidence="3">
    <location>
        <begin position="159"/>
        <end position="176"/>
    </location>
</feature>
<feature type="transmembrane region" description="Helical" evidence="3">
    <location>
        <begin position="357"/>
        <end position="376"/>
    </location>
</feature>